<reference evidence="1" key="1">
    <citation type="submission" date="2014-09" db="EMBL/GenBank/DDBJ databases">
        <authorList>
            <person name="Magalhaes I.L.F."/>
            <person name="Oliveira U."/>
            <person name="Santos F.R."/>
            <person name="Vidigal T.H.D.A."/>
            <person name="Brescovit A.D."/>
            <person name="Santos A.J."/>
        </authorList>
    </citation>
    <scope>NUCLEOTIDE SEQUENCE</scope>
    <source>
        <tissue evidence="1">Shoot tissue taken approximately 20 cm above the soil surface</tissue>
    </source>
</reference>
<reference evidence="1" key="2">
    <citation type="journal article" date="2015" name="Data Brief">
        <title>Shoot transcriptome of the giant reed, Arundo donax.</title>
        <authorList>
            <person name="Barrero R.A."/>
            <person name="Guerrero F.D."/>
            <person name="Moolhuijzen P."/>
            <person name="Goolsby J.A."/>
            <person name="Tidwell J."/>
            <person name="Bellgard S.E."/>
            <person name="Bellgard M.I."/>
        </authorList>
    </citation>
    <scope>NUCLEOTIDE SEQUENCE</scope>
    <source>
        <tissue evidence="1">Shoot tissue taken approximately 20 cm above the soil surface</tissue>
    </source>
</reference>
<name>A0A0A9EZE2_ARUDO</name>
<protein>
    <submittedName>
        <fullName evidence="1">Uncharacterized protein</fullName>
    </submittedName>
</protein>
<proteinExistence type="predicted"/>
<accession>A0A0A9EZE2</accession>
<dbReference type="EMBL" id="GBRH01191796">
    <property type="protein sequence ID" value="JAE06100.1"/>
    <property type="molecule type" value="Transcribed_RNA"/>
</dbReference>
<sequence>MLLHLSMCGISSYRPKPLQSHCKILFLSILRYLSMITANKSKIFCAARFRSFLWRGTVENKVYTFLLCAMNW</sequence>
<dbReference type="AlphaFoldDB" id="A0A0A9EZE2"/>
<organism evidence="1">
    <name type="scientific">Arundo donax</name>
    <name type="common">Giant reed</name>
    <name type="synonym">Donax arundinaceus</name>
    <dbReference type="NCBI Taxonomy" id="35708"/>
    <lineage>
        <taxon>Eukaryota</taxon>
        <taxon>Viridiplantae</taxon>
        <taxon>Streptophyta</taxon>
        <taxon>Embryophyta</taxon>
        <taxon>Tracheophyta</taxon>
        <taxon>Spermatophyta</taxon>
        <taxon>Magnoliopsida</taxon>
        <taxon>Liliopsida</taxon>
        <taxon>Poales</taxon>
        <taxon>Poaceae</taxon>
        <taxon>PACMAD clade</taxon>
        <taxon>Arundinoideae</taxon>
        <taxon>Arundineae</taxon>
        <taxon>Arundo</taxon>
    </lineage>
</organism>
<evidence type="ECO:0000313" key="1">
    <source>
        <dbReference type="EMBL" id="JAE06100.1"/>
    </source>
</evidence>